<name>A0ABY4NXY4_9PSEU</name>
<dbReference type="InterPro" id="IPR036291">
    <property type="entry name" value="NAD(P)-bd_dom_sf"/>
</dbReference>
<evidence type="ECO:0000313" key="1">
    <source>
        <dbReference type="EMBL" id="UQS24941.1"/>
    </source>
</evidence>
<proteinExistence type="predicted"/>
<dbReference type="Proteomes" id="UP000830158">
    <property type="component" value="Chromosome"/>
</dbReference>
<dbReference type="Gene3D" id="3.40.50.720">
    <property type="entry name" value="NAD(P)-binding Rossmann-like Domain"/>
    <property type="match status" value="1"/>
</dbReference>
<keyword evidence="2" id="KW-1185">Reference proteome</keyword>
<sequence>MYELTRDRGADHILETVGCHHLARSIEAAAVGGHISLIAILDGYEISGPSPTWGARSCASTACRPGIGGRWRASSARPITSRSAP</sequence>
<protein>
    <submittedName>
        <fullName evidence="1">Uncharacterized protein</fullName>
    </submittedName>
</protein>
<dbReference type="SUPFAM" id="SSF51735">
    <property type="entry name" value="NAD(P)-binding Rossmann-fold domains"/>
    <property type="match status" value="1"/>
</dbReference>
<dbReference type="RefSeq" id="WP_158224378.1">
    <property type="nucleotide sequence ID" value="NZ_CP091196.1"/>
</dbReference>
<gene>
    <name evidence="1" type="ORF">L1857_20050</name>
</gene>
<accession>A0ABY4NXY4</accession>
<evidence type="ECO:0000313" key="2">
    <source>
        <dbReference type="Proteomes" id="UP000830158"/>
    </source>
</evidence>
<reference evidence="1" key="1">
    <citation type="submission" date="2022-01" db="EMBL/GenBank/DDBJ databases">
        <title>PSI-footprinting approach for the identification of protein synthesis inhibitor producers.</title>
        <authorList>
            <person name="Handel F."/>
            <person name="Kulik A."/>
            <person name="Wex K.W."/>
            <person name="Berscheid A."/>
            <person name="Saur J.S."/>
            <person name="Winkler A."/>
            <person name="Wibberg D."/>
            <person name="Kalinowski J."/>
            <person name="Broetz-Oesterhelt H."/>
            <person name="Mast Y."/>
        </authorList>
    </citation>
    <scope>NUCLEOTIDE SEQUENCE</scope>
    <source>
        <strain evidence="1">KNN 49.3e</strain>
    </source>
</reference>
<organism evidence="1 2">
    <name type="scientific">Amycolatopsis thermalba</name>
    <dbReference type="NCBI Taxonomy" id="944492"/>
    <lineage>
        <taxon>Bacteria</taxon>
        <taxon>Bacillati</taxon>
        <taxon>Actinomycetota</taxon>
        <taxon>Actinomycetes</taxon>
        <taxon>Pseudonocardiales</taxon>
        <taxon>Pseudonocardiaceae</taxon>
        <taxon>Amycolatopsis</taxon>
    </lineage>
</organism>
<dbReference type="EMBL" id="CP091196">
    <property type="protein sequence ID" value="UQS24941.1"/>
    <property type="molecule type" value="Genomic_DNA"/>
</dbReference>